<dbReference type="Proteomes" id="UP000319671">
    <property type="component" value="Unassembled WGS sequence"/>
</dbReference>
<evidence type="ECO:0000313" key="1">
    <source>
        <dbReference type="EMBL" id="TWD99375.1"/>
    </source>
</evidence>
<reference evidence="1 2" key="1">
    <citation type="submission" date="2019-06" db="EMBL/GenBank/DDBJ databases">
        <title>Sorghum-associated microbial communities from plants grown in Nebraska, USA.</title>
        <authorList>
            <person name="Schachtman D."/>
        </authorList>
    </citation>
    <scope>NUCLEOTIDE SEQUENCE [LARGE SCALE GENOMIC DNA]</scope>
    <source>
        <strain evidence="1 2">2482</strain>
    </source>
</reference>
<protein>
    <submittedName>
        <fullName evidence="1">Uncharacterized protein</fullName>
    </submittedName>
</protein>
<keyword evidence="2" id="KW-1185">Reference proteome</keyword>
<name>A0A561D7E8_9BACI</name>
<evidence type="ECO:0000313" key="2">
    <source>
        <dbReference type="Proteomes" id="UP000319671"/>
    </source>
</evidence>
<comment type="caution">
    <text evidence="1">The sequence shown here is derived from an EMBL/GenBank/DDBJ whole genome shotgun (WGS) entry which is preliminary data.</text>
</comment>
<sequence>MSIFLSQKKHVKLLILLEPLFYVGKNKGKLRLIKQVAGTEGI</sequence>
<proteinExistence type="predicted"/>
<accession>A0A561D7E8</accession>
<dbReference type="EMBL" id="VIVN01000007">
    <property type="protein sequence ID" value="TWD99375.1"/>
    <property type="molecule type" value="Genomic_DNA"/>
</dbReference>
<gene>
    <name evidence="1" type="ORF">FB550_10710</name>
</gene>
<dbReference type="AlphaFoldDB" id="A0A561D7E8"/>
<organism evidence="1 2">
    <name type="scientific">Neobacillus bataviensis</name>
    <dbReference type="NCBI Taxonomy" id="220685"/>
    <lineage>
        <taxon>Bacteria</taxon>
        <taxon>Bacillati</taxon>
        <taxon>Bacillota</taxon>
        <taxon>Bacilli</taxon>
        <taxon>Bacillales</taxon>
        <taxon>Bacillaceae</taxon>
        <taxon>Neobacillus</taxon>
    </lineage>
</organism>